<dbReference type="EMBL" id="JBGBPQ010000001">
    <property type="protein sequence ID" value="KAL1529817.1"/>
    <property type="molecule type" value="Genomic_DNA"/>
</dbReference>
<dbReference type="Proteomes" id="UP001515480">
    <property type="component" value="Unassembled WGS sequence"/>
</dbReference>
<keyword evidence="2" id="KW-1185">Reference proteome</keyword>
<organism evidence="1 2">
    <name type="scientific">Prymnesium parvum</name>
    <name type="common">Toxic golden alga</name>
    <dbReference type="NCBI Taxonomy" id="97485"/>
    <lineage>
        <taxon>Eukaryota</taxon>
        <taxon>Haptista</taxon>
        <taxon>Haptophyta</taxon>
        <taxon>Prymnesiophyceae</taxon>
        <taxon>Prymnesiales</taxon>
        <taxon>Prymnesiaceae</taxon>
        <taxon>Prymnesium</taxon>
    </lineage>
</organism>
<name>A0AB34K9F6_PRYPA</name>
<dbReference type="AlphaFoldDB" id="A0AB34K9F6"/>
<evidence type="ECO:0000313" key="1">
    <source>
        <dbReference type="EMBL" id="KAL1529817.1"/>
    </source>
</evidence>
<sequence length="183" mass="19801">MLSLLLQAPAFSPSACPGRMLAQAPRAPLVSMDETILEKALAGELEQEGAENIFLTEVGWATYLDQSCGSSYAMNERPSMAQDGYFTADIFSNPLEVLSDFKDGIIRALGNPLETGFPTISNDQSGARSYPKGATEITARTIKPKTKDFEPSQRITNIPGYNLFGAPSSKLSDVPFVDPIFND</sequence>
<reference evidence="1 2" key="1">
    <citation type="journal article" date="2024" name="Science">
        <title>Giant polyketide synthase enzymes in the biosynthesis of giant marine polyether toxins.</title>
        <authorList>
            <person name="Fallon T.R."/>
            <person name="Shende V.V."/>
            <person name="Wierzbicki I.H."/>
            <person name="Pendleton A.L."/>
            <person name="Watervoot N.F."/>
            <person name="Auber R.P."/>
            <person name="Gonzalez D.J."/>
            <person name="Wisecaver J.H."/>
            <person name="Moore B.S."/>
        </authorList>
    </citation>
    <scope>NUCLEOTIDE SEQUENCE [LARGE SCALE GENOMIC DNA]</scope>
    <source>
        <strain evidence="1 2">12B1</strain>
    </source>
</reference>
<comment type="caution">
    <text evidence="1">The sequence shown here is derived from an EMBL/GenBank/DDBJ whole genome shotgun (WGS) entry which is preliminary data.</text>
</comment>
<protein>
    <submittedName>
        <fullName evidence="1">Uncharacterized protein</fullName>
    </submittedName>
</protein>
<proteinExistence type="predicted"/>
<accession>A0AB34K9F6</accession>
<evidence type="ECO:0000313" key="2">
    <source>
        <dbReference type="Proteomes" id="UP001515480"/>
    </source>
</evidence>
<gene>
    <name evidence="1" type="ORF">AB1Y20_000749</name>
</gene>